<dbReference type="Gene3D" id="1.10.10.1600">
    <property type="entry name" value="Bacterial DNA polymerase III alpha subunit, thumb domain"/>
    <property type="match status" value="1"/>
</dbReference>
<evidence type="ECO:0000256" key="7">
    <source>
        <dbReference type="ARBA" id="ARBA00022705"/>
    </source>
</evidence>
<dbReference type="InterPro" id="IPR041931">
    <property type="entry name" value="DNA_pol3_alpha_thumb_dom"/>
</dbReference>
<dbReference type="PANTHER" id="PTHR32294:SF0">
    <property type="entry name" value="DNA POLYMERASE III SUBUNIT ALPHA"/>
    <property type="match status" value="1"/>
</dbReference>
<dbReference type="InterPro" id="IPR029460">
    <property type="entry name" value="DNAPol_HHH"/>
</dbReference>
<keyword evidence="7" id="KW-0235">DNA replication</keyword>
<dbReference type="RefSeq" id="WP_132371146.1">
    <property type="nucleotide sequence ID" value="NZ_SMAN01000004.1"/>
</dbReference>
<proteinExistence type="inferred from homology"/>
<keyword evidence="8" id="KW-0239">DNA-directed DNA polymerase</keyword>
<dbReference type="Gene3D" id="3.20.20.140">
    <property type="entry name" value="Metal-dependent hydrolases"/>
    <property type="match status" value="1"/>
</dbReference>
<dbReference type="SMART" id="SM00481">
    <property type="entry name" value="POLIIIAc"/>
    <property type="match status" value="1"/>
</dbReference>
<accession>A0A4R3N6T7</accession>
<dbReference type="GO" id="GO:0008408">
    <property type="term" value="F:3'-5' exonuclease activity"/>
    <property type="evidence" value="ECO:0007669"/>
    <property type="project" value="InterPro"/>
</dbReference>
<dbReference type="InterPro" id="IPR016195">
    <property type="entry name" value="Pol/histidinol_Pase-like"/>
</dbReference>
<keyword evidence="5" id="KW-0808">Transferase</keyword>
<comment type="similarity">
    <text evidence="2">Belongs to the DNA polymerase type-C family. DnaE subfamily.</text>
</comment>
<evidence type="ECO:0000256" key="8">
    <source>
        <dbReference type="ARBA" id="ARBA00022932"/>
    </source>
</evidence>
<dbReference type="Pfam" id="PF07733">
    <property type="entry name" value="DNA_pol3_alpha"/>
    <property type="match status" value="1"/>
</dbReference>
<dbReference type="CDD" id="cd04485">
    <property type="entry name" value="DnaE_OBF"/>
    <property type="match status" value="1"/>
</dbReference>
<evidence type="ECO:0000313" key="13">
    <source>
        <dbReference type="Proteomes" id="UP000294650"/>
    </source>
</evidence>
<evidence type="ECO:0000313" key="12">
    <source>
        <dbReference type="EMBL" id="TCT24980.1"/>
    </source>
</evidence>
<comment type="function">
    <text evidence="9">DNA polymerase III is a complex, multichain enzyme responsible for most of the replicative synthesis in bacteria. This DNA polymerase also exhibits 3' to 5' exonuclease activity. The alpha chain is the DNA polymerase.</text>
</comment>
<dbReference type="InterPro" id="IPR040982">
    <property type="entry name" value="DNA_pol3_finger"/>
</dbReference>
<dbReference type="NCBIfam" id="NF004226">
    <property type="entry name" value="PRK05673.1"/>
    <property type="match status" value="1"/>
</dbReference>
<evidence type="ECO:0000256" key="5">
    <source>
        <dbReference type="ARBA" id="ARBA00022679"/>
    </source>
</evidence>
<sequence>MGFVHLQVHSGYSFMRSTLTIENLVKGAKAKGFHAIALTDEYVMHGAIQFYQTCKQYKIKPIIGLKLTIEDADASSRYPFIVLAENAKGYRNLIALSSRIQSLENRSLPLSEFPQFRDNLTAILPVQTSPLKSLLWKDEQEEARRFLGNIKEQAVAGRFYLGIEDHGREEERKLNRLIREVAADVSAELVALQDVRYLEEEDAYAFDCLQAIREGKKWSVHKQPDTLHHHLATEQEMVRKFQGDFDDALKNTELIAERCHLELTFGRHLLPEYPVPEKGMTSDQYLEKICRKQLTKKYKNPSREAYDRLEYELHILKGMKFSDYFLIVWDFMQFARRKHILTGPGRGSAAGSLVAYLLDITEVDPLEYNLLFERFLNPERTSMPDIDIDFSDHRRDEVIKYVQKKYGADRVAQIITFGTFAARSLLRELMKTMGINQEDSRFLLKEVPLNTPSLSAALKESDELKQYVQQSPTLKTLFKIAIKLEGLPRHHSTHAAGVVISDQPLTEYIPIMQGHEDLALTQYPMNDLETVGLLKMDFLGLRNLSLIERIVKHIREHGRPGFSIKEIPLTDKKTYELLADGRTMGVFQLESAGMQNVLKRLKPSDFEDIVAVNALYRPGPMNFIPDFIRRKHGMERVTYLHEDLKPILEPTFGVLIYQEQIMQIANKIAGLTLGEADLLRRAVGKKQKHIMDEMKGKFIKGCVSRGYEQSLAEEIFDWIIRFANYGFNRSHAVAYSMISYQLAYLKAHYPAYFFAELLTSVSHHQDKVWQYMKEAREFSLEILPPSVNHSFGKFTVENNHLRMALTVIKGVGKQAAEAIIKARGNDPFKNLFDFCRRVPLRIVNRQVIESLILAGAFDETHSNRAELLASIDQAVEQGELFGDLTNQQTLFEDEWNLEVQYTKAAPFSDLKQLSLEKEVLGMYVSSHPLSGRRKDLRKQGVLTLQQLRDFKGKVMPLTAVVQEIKVIRTRRGDPMAFVTLADETDEMEAVIFPDLFRQVKPWFQEEIIVSVTGKIEERNDRTQIIIQKAVPFRFEDLSRSPEQAIYIKLHDDDERKQMAFLKELAEAFPGDTPVVVHSQKRGGTYRLGGDFYLRPERECLQKLKHFFGNQQVVIKKLK</sequence>
<dbReference type="Pfam" id="PF17657">
    <property type="entry name" value="DNA_pol3_finger"/>
    <property type="match status" value="1"/>
</dbReference>
<dbReference type="InterPro" id="IPR004013">
    <property type="entry name" value="PHP_dom"/>
</dbReference>
<gene>
    <name evidence="12" type="ORF">EDD68_10447</name>
</gene>
<dbReference type="GO" id="GO:0003676">
    <property type="term" value="F:nucleic acid binding"/>
    <property type="evidence" value="ECO:0007669"/>
    <property type="project" value="InterPro"/>
</dbReference>
<keyword evidence="13" id="KW-1185">Reference proteome</keyword>
<dbReference type="InterPro" id="IPR004805">
    <property type="entry name" value="DnaE2/DnaE/PolC"/>
</dbReference>
<dbReference type="SUPFAM" id="SSF89550">
    <property type="entry name" value="PHP domain-like"/>
    <property type="match status" value="1"/>
</dbReference>
<protein>
    <recommendedName>
        <fullName evidence="4">DNA polymerase III subunit alpha</fullName>
        <ecNumber evidence="3">2.7.7.7</ecNumber>
    </recommendedName>
</protein>
<dbReference type="GO" id="GO:0006260">
    <property type="term" value="P:DNA replication"/>
    <property type="evidence" value="ECO:0007669"/>
    <property type="project" value="UniProtKB-KW"/>
</dbReference>
<evidence type="ECO:0000256" key="4">
    <source>
        <dbReference type="ARBA" id="ARBA00019114"/>
    </source>
</evidence>
<dbReference type="AlphaFoldDB" id="A0A4R3N6T7"/>
<dbReference type="Pfam" id="PF02811">
    <property type="entry name" value="PHP"/>
    <property type="match status" value="1"/>
</dbReference>
<evidence type="ECO:0000256" key="10">
    <source>
        <dbReference type="ARBA" id="ARBA00049244"/>
    </source>
</evidence>
<dbReference type="Pfam" id="PF14579">
    <property type="entry name" value="HHH_6"/>
    <property type="match status" value="1"/>
</dbReference>
<comment type="caution">
    <text evidence="12">The sequence shown here is derived from an EMBL/GenBank/DDBJ whole genome shotgun (WGS) entry which is preliminary data.</text>
</comment>
<evidence type="ECO:0000256" key="1">
    <source>
        <dbReference type="ARBA" id="ARBA00004496"/>
    </source>
</evidence>
<dbReference type="Pfam" id="PF01336">
    <property type="entry name" value="tRNA_anti-codon"/>
    <property type="match status" value="1"/>
</dbReference>
<dbReference type="InterPro" id="IPR004365">
    <property type="entry name" value="NA-bd_OB_tRNA"/>
</dbReference>
<evidence type="ECO:0000256" key="6">
    <source>
        <dbReference type="ARBA" id="ARBA00022695"/>
    </source>
</evidence>
<name>A0A4R3N6T7_9BACI</name>
<dbReference type="Proteomes" id="UP000294650">
    <property type="component" value="Unassembled WGS sequence"/>
</dbReference>
<evidence type="ECO:0000259" key="11">
    <source>
        <dbReference type="SMART" id="SM00481"/>
    </source>
</evidence>
<dbReference type="SUPFAM" id="SSF160975">
    <property type="entry name" value="AF1531-like"/>
    <property type="match status" value="1"/>
</dbReference>
<dbReference type="EC" id="2.7.7.7" evidence="3"/>
<comment type="subcellular location">
    <subcellularLocation>
        <location evidence="1">Cytoplasm</location>
    </subcellularLocation>
</comment>
<dbReference type="Gene3D" id="1.10.150.870">
    <property type="match status" value="1"/>
</dbReference>
<dbReference type="InterPro" id="IPR003141">
    <property type="entry name" value="Pol/His_phosphatase_N"/>
</dbReference>
<comment type="catalytic activity">
    <reaction evidence="10">
        <text>DNA(n) + a 2'-deoxyribonucleoside 5'-triphosphate = DNA(n+1) + diphosphate</text>
        <dbReference type="Rhea" id="RHEA:22508"/>
        <dbReference type="Rhea" id="RHEA-COMP:17339"/>
        <dbReference type="Rhea" id="RHEA-COMP:17340"/>
        <dbReference type="ChEBI" id="CHEBI:33019"/>
        <dbReference type="ChEBI" id="CHEBI:61560"/>
        <dbReference type="ChEBI" id="CHEBI:173112"/>
        <dbReference type="EC" id="2.7.7.7"/>
    </reaction>
</comment>
<reference evidence="12 13" key="1">
    <citation type="submission" date="2019-03" db="EMBL/GenBank/DDBJ databases">
        <title>Genomic Encyclopedia of Type Strains, Phase IV (KMG-IV): sequencing the most valuable type-strain genomes for metagenomic binning, comparative biology and taxonomic classification.</title>
        <authorList>
            <person name="Goeker M."/>
        </authorList>
    </citation>
    <scope>NUCLEOTIDE SEQUENCE [LARGE SCALE GENOMIC DNA]</scope>
    <source>
        <strain evidence="12 13">DSM 25894</strain>
    </source>
</reference>
<dbReference type="NCBIfam" id="TIGR00594">
    <property type="entry name" value="polc"/>
    <property type="match status" value="1"/>
</dbReference>
<evidence type="ECO:0000256" key="3">
    <source>
        <dbReference type="ARBA" id="ARBA00012417"/>
    </source>
</evidence>
<dbReference type="InterPro" id="IPR011708">
    <property type="entry name" value="DNA_pol3_alpha_NTPase_dom"/>
</dbReference>
<feature type="domain" description="Polymerase/histidinol phosphatase N-terminal" evidence="11">
    <location>
        <begin position="4"/>
        <end position="71"/>
    </location>
</feature>
<keyword evidence="6" id="KW-0548">Nucleotidyltransferase</keyword>
<dbReference type="OrthoDB" id="9803237at2"/>
<organism evidence="12 13">
    <name type="scientific">Melghiribacillus thermohalophilus</name>
    <dbReference type="NCBI Taxonomy" id="1324956"/>
    <lineage>
        <taxon>Bacteria</taxon>
        <taxon>Bacillati</taxon>
        <taxon>Bacillota</taxon>
        <taxon>Bacilli</taxon>
        <taxon>Bacillales</taxon>
        <taxon>Bacillaceae</taxon>
        <taxon>Melghiribacillus</taxon>
    </lineage>
</organism>
<dbReference type="GO" id="GO:0005737">
    <property type="term" value="C:cytoplasm"/>
    <property type="evidence" value="ECO:0007669"/>
    <property type="project" value="UniProtKB-SubCell"/>
</dbReference>
<dbReference type="GO" id="GO:0003887">
    <property type="term" value="F:DNA-directed DNA polymerase activity"/>
    <property type="evidence" value="ECO:0007669"/>
    <property type="project" value="UniProtKB-KW"/>
</dbReference>
<evidence type="ECO:0000256" key="9">
    <source>
        <dbReference type="ARBA" id="ARBA00025611"/>
    </source>
</evidence>
<dbReference type="PANTHER" id="PTHR32294">
    <property type="entry name" value="DNA POLYMERASE III SUBUNIT ALPHA"/>
    <property type="match status" value="1"/>
</dbReference>
<evidence type="ECO:0000256" key="2">
    <source>
        <dbReference type="ARBA" id="ARBA00009496"/>
    </source>
</evidence>
<dbReference type="EMBL" id="SMAN01000004">
    <property type="protein sequence ID" value="TCT24980.1"/>
    <property type="molecule type" value="Genomic_DNA"/>
</dbReference>